<comment type="caution">
    <text evidence="1">The sequence shown here is derived from an EMBL/GenBank/DDBJ whole genome shotgun (WGS) entry which is preliminary data.</text>
</comment>
<reference evidence="1 2" key="1">
    <citation type="submission" date="2022-07" db="EMBL/GenBank/DDBJ databases">
        <title>Fecal culturing of patients with breast cancer.</title>
        <authorList>
            <person name="Teng N.M.Y."/>
            <person name="Kiu R."/>
            <person name="Evans R."/>
            <person name="Baker D.J."/>
            <person name="Zenner C."/>
            <person name="Robinson S.D."/>
            <person name="Hall L.J."/>
        </authorList>
    </citation>
    <scope>NUCLEOTIDE SEQUENCE [LARGE SCALE GENOMIC DNA]</scope>
    <source>
        <strain evidence="1 2">LH1063</strain>
    </source>
</reference>
<proteinExistence type="predicted"/>
<dbReference type="Proteomes" id="UP001205603">
    <property type="component" value="Unassembled WGS sequence"/>
</dbReference>
<dbReference type="PROSITE" id="PS51257">
    <property type="entry name" value="PROKAR_LIPOPROTEIN"/>
    <property type="match status" value="1"/>
</dbReference>
<evidence type="ECO:0000313" key="1">
    <source>
        <dbReference type="EMBL" id="MCP9612190.1"/>
    </source>
</evidence>
<gene>
    <name evidence="1" type="ORF">NMU02_08810</name>
</gene>
<dbReference type="InterPro" id="IPR021958">
    <property type="entry name" value="DUF3575"/>
</dbReference>
<dbReference type="Pfam" id="PF12099">
    <property type="entry name" value="DUF3575"/>
    <property type="match status" value="1"/>
</dbReference>
<accession>A0ABT1MHU0</accession>
<evidence type="ECO:0000313" key="2">
    <source>
        <dbReference type="Proteomes" id="UP001205603"/>
    </source>
</evidence>
<sequence length="184" mass="21223">MKKIFLIVFLSGLACYTSWGQKVAVKSNLLYAVSTTLNLGVEFGLSSKWSFDLSGNYNPWKFGKYRLKHGLIQPEIRYWLCEKFNGHFWGLHGIYATYNVGGLFFNDNMKHNRYQGHLFGCGIVYGYHWVLNDHWNLETSLGIGYARLSDKKYPIATCGEIIKKQNHNYYGPTKLAVSIIYIIK</sequence>
<organism evidence="1 2">
    <name type="scientific">Coprobacter tertius</name>
    <dbReference type="NCBI Taxonomy" id="2944915"/>
    <lineage>
        <taxon>Bacteria</taxon>
        <taxon>Pseudomonadati</taxon>
        <taxon>Bacteroidota</taxon>
        <taxon>Bacteroidia</taxon>
        <taxon>Bacteroidales</taxon>
        <taxon>Barnesiellaceae</taxon>
        <taxon>Coprobacter</taxon>
    </lineage>
</organism>
<dbReference type="EMBL" id="JANDHW010000007">
    <property type="protein sequence ID" value="MCP9612190.1"/>
    <property type="molecule type" value="Genomic_DNA"/>
</dbReference>
<dbReference type="RefSeq" id="WP_255027453.1">
    <property type="nucleotide sequence ID" value="NZ_JANDHW010000007.1"/>
</dbReference>
<protein>
    <submittedName>
        <fullName evidence="1">DUF3575 domain-containing protein</fullName>
    </submittedName>
</protein>
<keyword evidence="2" id="KW-1185">Reference proteome</keyword>
<name>A0ABT1MHU0_9BACT</name>